<organism evidence="1 2">
    <name type="scientific">Nicrophorus vespilloides</name>
    <name type="common">Boreal carrion beetle</name>
    <dbReference type="NCBI Taxonomy" id="110193"/>
    <lineage>
        <taxon>Eukaryota</taxon>
        <taxon>Metazoa</taxon>
        <taxon>Ecdysozoa</taxon>
        <taxon>Arthropoda</taxon>
        <taxon>Hexapoda</taxon>
        <taxon>Insecta</taxon>
        <taxon>Pterygota</taxon>
        <taxon>Neoptera</taxon>
        <taxon>Endopterygota</taxon>
        <taxon>Coleoptera</taxon>
        <taxon>Polyphaga</taxon>
        <taxon>Staphyliniformia</taxon>
        <taxon>Silphidae</taxon>
        <taxon>Nicrophorinae</taxon>
        <taxon>Nicrophorus</taxon>
    </lineage>
</organism>
<gene>
    <name evidence="2" type="primary">LOC108564592</name>
</gene>
<reference evidence="2" key="1">
    <citation type="submission" date="2025-08" db="UniProtKB">
        <authorList>
            <consortium name="RefSeq"/>
        </authorList>
    </citation>
    <scope>IDENTIFICATION</scope>
    <source>
        <tissue evidence="2">Whole Larva</tissue>
    </source>
</reference>
<name>A0ABM1MX78_NICVS</name>
<dbReference type="Proteomes" id="UP000695000">
    <property type="component" value="Unplaced"/>
</dbReference>
<protein>
    <submittedName>
        <fullName evidence="2">Uncharacterized protein LOC108564592</fullName>
    </submittedName>
</protein>
<accession>A0ABM1MX78</accession>
<proteinExistence type="predicted"/>
<evidence type="ECO:0000313" key="2">
    <source>
        <dbReference type="RefSeq" id="XP_017779178.1"/>
    </source>
</evidence>
<keyword evidence="1" id="KW-1185">Reference proteome</keyword>
<dbReference type="RefSeq" id="XP_017779178.1">
    <property type="nucleotide sequence ID" value="XM_017923689.1"/>
</dbReference>
<evidence type="ECO:0000313" key="1">
    <source>
        <dbReference type="Proteomes" id="UP000695000"/>
    </source>
</evidence>
<sequence length="186" mass="21432">MCLKKPLIPLHIQALVLDPDNRSVNPEVVAQDALGLIMQEVAGRQLRLVQHILDLLHHVLKYTPTDELAGCNVPISMMPVFFNLQAEHISQWRRVATIFVELIRYAPQQLNIQSNVEPTNNLIIQNLARDEHFGRANNFILQRLDDMSVVLRRYIARTDNRGDATCLEVYEHRIRTNIQAHRSNCI</sequence>
<dbReference type="GeneID" id="108564592"/>